<evidence type="ECO:0000313" key="6">
    <source>
        <dbReference type="EMBL" id="ACK69208.1"/>
    </source>
</evidence>
<accession>B7KG15</accession>
<dbReference type="EMBL" id="CP001291">
    <property type="protein sequence ID" value="ACK69208.1"/>
    <property type="molecule type" value="Genomic_DNA"/>
</dbReference>
<evidence type="ECO:0000256" key="1">
    <source>
        <dbReference type="ARBA" id="ARBA00022801"/>
    </source>
</evidence>
<reference evidence="7" key="1">
    <citation type="journal article" date="2011" name="MBio">
        <title>Novel metabolic attributes of the genus Cyanothece, comprising a group of unicellular nitrogen-fixing Cyanobacteria.</title>
        <authorList>
            <person name="Bandyopadhyay A."/>
            <person name="Elvitigala T."/>
            <person name="Welsh E."/>
            <person name="Stockel J."/>
            <person name="Liberton M."/>
            <person name="Min H."/>
            <person name="Sherman L.A."/>
            <person name="Pakrasi H.B."/>
        </authorList>
    </citation>
    <scope>NUCLEOTIDE SEQUENCE [LARGE SCALE GENOMIC DNA]</scope>
    <source>
        <strain evidence="7">PCC 7424</strain>
    </source>
</reference>
<dbReference type="KEGG" id="cyc:PCC7424_0752"/>
<dbReference type="GO" id="GO:0004620">
    <property type="term" value="F:phospholipase activity"/>
    <property type="evidence" value="ECO:0007669"/>
    <property type="project" value="UniProtKB-ARBA"/>
</dbReference>
<keyword evidence="2" id="KW-0809">Transit peptide</keyword>
<keyword evidence="4" id="KW-0443">Lipid metabolism</keyword>
<dbReference type="InterPro" id="IPR002921">
    <property type="entry name" value="Fungal_lipase-type"/>
</dbReference>
<feature type="domain" description="Fungal lipase-type" evidence="5">
    <location>
        <begin position="46"/>
        <end position="193"/>
    </location>
</feature>
<dbReference type="PANTHER" id="PTHR31403:SF7">
    <property type="entry name" value="PHOSPHOLIPASE A1-IGAMMA3, CHLOROPLASTIC"/>
    <property type="match status" value="1"/>
</dbReference>
<evidence type="ECO:0000256" key="4">
    <source>
        <dbReference type="ARBA" id="ARBA00023098"/>
    </source>
</evidence>
<dbReference type="STRING" id="65393.PCC7424_0752"/>
<protein>
    <submittedName>
        <fullName evidence="6">Lipase class 3</fullName>
    </submittedName>
</protein>
<dbReference type="Pfam" id="PF01764">
    <property type="entry name" value="Lipase_3"/>
    <property type="match status" value="1"/>
</dbReference>
<evidence type="ECO:0000256" key="3">
    <source>
        <dbReference type="ARBA" id="ARBA00022963"/>
    </source>
</evidence>
<dbReference type="HOGENOM" id="CLU_075264_0_0_3"/>
<gene>
    <name evidence="6" type="ordered locus">PCC7424_0752</name>
</gene>
<dbReference type="CDD" id="cd00519">
    <property type="entry name" value="Lipase_3"/>
    <property type="match status" value="1"/>
</dbReference>
<evidence type="ECO:0000313" key="7">
    <source>
        <dbReference type="Proteomes" id="UP000002384"/>
    </source>
</evidence>
<evidence type="ECO:0000256" key="2">
    <source>
        <dbReference type="ARBA" id="ARBA00022946"/>
    </source>
</evidence>
<dbReference type="InterPro" id="IPR029058">
    <property type="entry name" value="AB_hydrolase_fold"/>
</dbReference>
<dbReference type="eggNOG" id="COG3675">
    <property type="taxonomic scope" value="Bacteria"/>
</dbReference>
<sequence length="258" mass="28674">MIKRFGFNEYFWSLRNLLKADIQNLMAGIQERVPFGFIAQKDNEIFVVFRGTMTPAEWINNFSFKPGSEAFLGNQSLGQVHRGFSKIYTRKDIGRNLLNRRDNLPSIREDIENALKKCPDNAQVYVTGHSLGGALATLATLHIKSMGYFSNPPILYAFANPRAGGKIFAKNFDGVQCFRIANSEDIVPTVPLASVDLVAQGSNNTTAKSLAKAQPSLISALRPDLDYYHVGEPIYFTVHQGTIADNHSIPTYLQALNT</sequence>
<keyword evidence="3" id="KW-0442">Lipid degradation</keyword>
<evidence type="ECO:0000259" key="5">
    <source>
        <dbReference type="Pfam" id="PF01764"/>
    </source>
</evidence>
<dbReference type="Gene3D" id="3.40.50.1820">
    <property type="entry name" value="alpha/beta hydrolase"/>
    <property type="match status" value="1"/>
</dbReference>
<dbReference type="AlphaFoldDB" id="B7KG15"/>
<keyword evidence="7" id="KW-1185">Reference proteome</keyword>
<keyword evidence="1" id="KW-0378">Hydrolase</keyword>
<dbReference type="PANTHER" id="PTHR31403">
    <property type="entry name" value="PHOSPHOLIPASE A1-IBETA2, CHLOROPLASTIC"/>
    <property type="match status" value="1"/>
</dbReference>
<name>B7KG15_GLOC7</name>
<organism evidence="6 7">
    <name type="scientific">Gloeothece citriformis (strain PCC 7424)</name>
    <name type="common">Cyanothece sp. (strain PCC 7424)</name>
    <dbReference type="NCBI Taxonomy" id="65393"/>
    <lineage>
        <taxon>Bacteria</taxon>
        <taxon>Bacillati</taxon>
        <taxon>Cyanobacteriota</taxon>
        <taxon>Cyanophyceae</taxon>
        <taxon>Oscillatoriophycideae</taxon>
        <taxon>Chroococcales</taxon>
        <taxon>Aphanothecaceae</taxon>
        <taxon>Gloeothece</taxon>
        <taxon>Gloeothece citriformis</taxon>
    </lineage>
</organism>
<dbReference type="RefSeq" id="WP_012598155.1">
    <property type="nucleotide sequence ID" value="NC_011729.1"/>
</dbReference>
<dbReference type="GO" id="GO:0016042">
    <property type="term" value="P:lipid catabolic process"/>
    <property type="evidence" value="ECO:0007669"/>
    <property type="project" value="UniProtKB-KW"/>
</dbReference>
<dbReference type="Proteomes" id="UP000002384">
    <property type="component" value="Chromosome"/>
</dbReference>
<proteinExistence type="predicted"/>
<dbReference type="SUPFAM" id="SSF53474">
    <property type="entry name" value="alpha/beta-Hydrolases"/>
    <property type="match status" value="1"/>
</dbReference>